<evidence type="ECO:0000256" key="1">
    <source>
        <dbReference type="SAM" id="MobiDB-lite"/>
    </source>
</evidence>
<evidence type="ECO:0000313" key="2">
    <source>
        <dbReference type="EMBL" id="KAK9151971.1"/>
    </source>
</evidence>
<sequence length="546" mass="60790">MIPSSSSSRTMPDIHIPTPSPTSVTPLPTRPAPPATASPAASRQEDVRAGLEVTGPPRPPQRTGMEPPRVQGIPITLIANDTELHPSHFCARRMTKVFKRWMIPEGYCWKSVPPHHKDQYWRQWKVFFRWDDAIPEDLVRAAYDRLAGTRYTALMHKLKKNRVQPVYVTDEAWRRYLQDWESEDFQARFSQATVNRNTEVEGPGTGPSKHGGGSVSFVTTQERLADSSETPPTVNDLYLHLHTVNHDRMTFIDTRSERFYDRLQSRRQEVTQATPEQSVDDEAVYLNVAGESSKGRVYGLGSVGRKKRRYGAPGASTSQTPDVVPRAEFDVVAEQLRKVMEFMHRRLGMDMDEIGLAQQQPPPPPPPPPPHDQQQPPQIDPVDPPQQGDNVGRSLKRYDEESGRIDRERHLHAIANEFGKSIKARFSTPGLGGRLGGYSGGSELGGGYGGFGGNGLGAYRGESSLGYSIQVKVVLDLKDGTELVEIVLCAQIRNSGHVDSKYMRPEFFNGQNAIVAVNVHLGYNQEGSLVMLLWLLSITAVPTDSE</sequence>
<evidence type="ECO:0000313" key="3">
    <source>
        <dbReference type="Proteomes" id="UP001420932"/>
    </source>
</evidence>
<proteinExistence type="predicted"/>
<comment type="caution">
    <text evidence="2">The sequence shown here is derived from an EMBL/GenBank/DDBJ whole genome shotgun (WGS) entry which is preliminary data.</text>
</comment>
<dbReference type="Pfam" id="PF03004">
    <property type="entry name" value="Transposase_24"/>
    <property type="match status" value="1"/>
</dbReference>
<organism evidence="2 3">
    <name type="scientific">Stephania yunnanensis</name>
    <dbReference type="NCBI Taxonomy" id="152371"/>
    <lineage>
        <taxon>Eukaryota</taxon>
        <taxon>Viridiplantae</taxon>
        <taxon>Streptophyta</taxon>
        <taxon>Embryophyta</taxon>
        <taxon>Tracheophyta</taxon>
        <taxon>Spermatophyta</taxon>
        <taxon>Magnoliopsida</taxon>
        <taxon>Ranunculales</taxon>
        <taxon>Menispermaceae</taxon>
        <taxon>Menispermoideae</taxon>
        <taxon>Cissampelideae</taxon>
        <taxon>Stephania</taxon>
    </lineage>
</organism>
<feature type="compositionally biased region" description="Polar residues" evidence="1">
    <location>
        <begin position="1"/>
        <end position="10"/>
    </location>
</feature>
<dbReference type="AlphaFoldDB" id="A0AAP0KG51"/>
<reference evidence="2 3" key="1">
    <citation type="submission" date="2024-01" db="EMBL/GenBank/DDBJ databases">
        <title>Genome assemblies of Stephania.</title>
        <authorList>
            <person name="Yang L."/>
        </authorList>
    </citation>
    <scope>NUCLEOTIDE SEQUENCE [LARGE SCALE GENOMIC DNA]</scope>
    <source>
        <strain evidence="2">YNDBR</strain>
        <tissue evidence="2">Leaf</tissue>
    </source>
</reference>
<protein>
    <recommendedName>
        <fullName evidence="4">Transposase, Ptta/En/Spm, plant</fullName>
    </recommendedName>
</protein>
<feature type="region of interest" description="Disordered" evidence="1">
    <location>
        <begin position="195"/>
        <end position="215"/>
    </location>
</feature>
<dbReference type="InterPro" id="IPR004252">
    <property type="entry name" value="Probable_transposase_24"/>
</dbReference>
<name>A0AAP0KG51_9MAGN</name>
<dbReference type="Proteomes" id="UP001420932">
    <property type="component" value="Unassembled WGS sequence"/>
</dbReference>
<feature type="compositionally biased region" description="Pro residues" evidence="1">
    <location>
        <begin position="360"/>
        <end position="371"/>
    </location>
</feature>
<keyword evidence="3" id="KW-1185">Reference proteome</keyword>
<dbReference type="EMBL" id="JBBNAF010000004">
    <property type="protein sequence ID" value="KAK9151971.1"/>
    <property type="molecule type" value="Genomic_DNA"/>
</dbReference>
<evidence type="ECO:0008006" key="4">
    <source>
        <dbReference type="Google" id="ProtNLM"/>
    </source>
</evidence>
<feature type="region of interest" description="Disordered" evidence="1">
    <location>
        <begin position="1"/>
        <end position="69"/>
    </location>
</feature>
<accession>A0AAP0KG51</accession>
<gene>
    <name evidence="2" type="ORF">Syun_010280</name>
</gene>
<feature type="region of interest" description="Disordered" evidence="1">
    <location>
        <begin position="355"/>
        <end position="393"/>
    </location>
</feature>
<feature type="compositionally biased region" description="Gly residues" evidence="1">
    <location>
        <begin position="203"/>
        <end position="214"/>
    </location>
</feature>